<dbReference type="Gene3D" id="3.20.20.140">
    <property type="entry name" value="Metal-dependent hydrolases"/>
    <property type="match status" value="1"/>
</dbReference>
<dbReference type="InterPro" id="IPR008147">
    <property type="entry name" value="Gln_synt_N"/>
</dbReference>
<evidence type="ECO:0000259" key="19">
    <source>
        <dbReference type="PROSITE" id="PS51986"/>
    </source>
</evidence>
<dbReference type="SUPFAM" id="SSF54368">
    <property type="entry name" value="Glutamine synthetase, N-terminal domain"/>
    <property type="match status" value="1"/>
</dbReference>
<dbReference type="InterPro" id="IPR036651">
    <property type="entry name" value="Gln_synt_N_sf"/>
</dbReference>
<dbReference type="FunFam" id="3.30.590.10:FF:000009">
    <property type="entry name" value="Lengsin, lens protein with glutamine synthetase domain"/>
    <property type="match status" value="1"/>
</dbReference>
<dbReference type="GO" id="GO:0046872">
    <property type="term" value="F:metal ion binding"/>
    <property type="evidence" value="ECO:0007669"/>
    <property type="project" value="UniProtKB-KW"/>
</dbReference>
<dbReference type="FunFam" id="3.20.20.140:FF:000029">
    <property type="entry name" value="2-amino-3-carboxymuconate-6-semialdehyde decarboxylase"/>
    <property type="match status" value="1"/>
</dbReference>
<feature type="domain" description="GS catalytic" evidence="20">
    <location>
        <begin position="459"/>
        <end position="798"/>
    </location>
</feature>
<comment type="subunit">
    <text evidence="14">Dodecamer. Interacts with BFSP2 and VIM.</text>
</comment>
<evidence type="ECO:0000256" key="10">
    <source>
        <dbReference type="ARBA" id="ARBA00023239"/>
    </source>
</evidence>
<dbReference type="GO" id="GO:0004356">
    <property type="term" value="F:glutamine synthetase activity"/>
    <property type="evidence" value="ECO:0007669"/>
    <property type="project" value="InterPro"/>
</dbReference>
<sequence length="798" mass="89764">MSRLKIDVHAHILPERWPDLKERYGYGGWIQLNDKCNGKASMMRDGKLFRVVDENCWDPETRIQEMDATGVTVQALSTVPVMFSYWAKPEDTLDLCRILNDDLAETVKKYPKRFVAFGTLPMQAPELAVKELIRIRTELGFPGVQIGSHINDWNLDAPELLPVFAAAEEHDCAIFVHPWDMQMDGRMKKYWLPWLVGMPGETAQAICCLIFGGILERFPKLKVMFAHGGGAFPFTVGRIEHGFNVRPDLCAVENDVNPRKYLGQIYTDSLVHDAKALKYLVDTIGENRVCLGSDYPFPLGEHHPGKLVESVDSLSEEVKDAILAGNALEFLGLDRNIIMEKQDSSMLDDCLGKIEKLDVKHVRFEFYDINFIARSKTFPSRHFQKCVEAGVHYPAATFAMDTQANFIEDLAFMEKTYLSNMKAYPDLSTFTVLPWVKDTARVFISAPTADDGGVLTMDPRSIAMKQFKVLEERNMSLLSSFEFEFTMLDSKTGCKLDEEMNLISTLRLAKHQKVFNEFSENLFQAGVDIECVESEWAKGVYEMPTKPKFGILTADTAATLRTGVKEMATQNGLTATFLCKPFEEMFGLAAHLNHSLWSLDGQSPLLCDPSRPFGLSEVGTQWMAGILDHIPALSALLAPTINCRGMFTLGDMNGVNATWGRDNRTCALRVIPEGSYGFYIEYRPISSANNPYISFAAIIAAGLDGIDRKLPLPPPVQLNKNAEDEANIPPGTKAVPTDFEMALQCLKDDKILCDVFGSDFIDAFTGIKMHEKKMLSTYCREKCNDVFQWAREFYMDYI</sequence>
<evidence type="ECO:0000256" key="12">
    <source>
        <dbReference type="ARBA" id="ARBA00031120"/>
    </source>
</evidence>
<dbReference type="Pfam" id="PF04909">
    <property type="entry name" value="Amidohydro_2"/>
    <property type="match status" value="1"/>
</dbReference>
<dbReference type="InterPro" id="IPR008146">
    <property type="entry name" value="Gln_synth_cat_dom"/>
</dbReference>
<keyword evidence="10" id="KW-0456">Lyase</keyword>
<evidence type="ECO:0000256" key="11">
    <source>
        <dbReference type="ARBA" id="ARBA00025318"/>
    </source>
</evidence>
<dbReference type="PANTHER" id="PTHR43407:SF1">
    <property type="entry name" value="LENGSIN"/>
    <property type="match status" value="1"/>
</dbReference>
<dbReference type="GO" id="GO:1901606">
    <property type="term" value="P:alpha-amino acid catabolic process"/>
    <property type="evidence" value="ECO:0007669"/>
    <property type="project" value="UniProtKB-ARBA"/>
</dbReference>
<dbReference type="SUPFAM" id="SSF55931">
    <property type="entry name" value="Glutamine synthetase/guanido kinase"/>
    <property type="match status" value="1"/>
</dbReference>
<comment type="function">
    <text evidence="11">Converts alpha-amino-beta-carboxymuconate-epsilon-semialdehyde (ACMS) to alpha-aminomuconate semialdehyde (AMS). ACMS can be converted non-enzymatically to quinolate (QA), a key precursor of NAD, and a potent endogenous excitotoxin of neuronal cells which is implicated in the pathogenesis of various neurodegenerative disorders. In the presence of ACMSD, ACMS is converted to AMS, a benign catabolite. ACMSD ultimately controls the metabolic fate of tryptophan catabolism along the kynurenine pathway.</text>
</comment>
<feature type="domain" description="GS beta-grasp" evidence="19">
    <location>
        <begin position="357"/>
        <end position="452"/>
    </location>
</feature>
<dbReference type="PANTHER" id="PTHR43407">
    <property type="entry name" value="GLUTAMINE SYNTHETASE"/>
    <property type="match status" value="1"/>
</dbReference>
<evidence type="ECO:0000256" key="1">
    <source>
        <dbReference type="ARBA" id="ARBA00005079"/>
    </source>
</evidence>
<accession>A0A9Q0YL48</accession>
<comment type="subunit">
    <text evidence="4">Monomer.</text>
</comment>
<evidence type="ECO:0000313" key="22">
    <source>
        <dbReference type="Proteomes" id="UP001152320"/>
    </source>
</evidence>
<evidence type="ECO:0000256" key="7">
    <source>
        <dbReference type="ARBA" id="ARBA00022723"/>
    </source>
</evidence>
<dbReference type="GO" id="GO:0016787">
    <property type="term" value="F:hydrolase activity"/>
    <property type="evidence" value="ECO:0007669"/>
    <property type="project" value="InterPro"/>
</dbReference>
<dbReference type="InterPro" id="IPR032466">
    <property type="entry name" value="Metal_Hydrolase"/>
</dbReference>
<name>A0A9Q0YL48_HOLLE</name>
<comment type="pathway">
    <text evidence="1">Secondary metabolite metabolism; quinolate metabolism.</text>
</comment>
<dbReference type="Proteomes" id="UP001152320">
    <property type="component" value="Chromosome 18"/>
</dbReference>
<evidence type="ECO:0000256" key="13">
    <source>
        <dbReference type="ARBA" id="ARBA00037583"/>
    </source>
</evidence>
<dbReference type="AlphaFoldDB" id="A0A9Q0YL48"/>
<evidence type="ECO:0000256" key="8">
    <source>
        <dbReference type="ARBA" id="ARBA00022793"/>
    </source>
</evidence>
<dbReference type="Gene3D" id="3.10.20.70">
    <property type="entry name" value="Glutamine synthetase, N-terminal domain"/>
    <property type="match status" value="1"/>
</dbReference>
<evidence type="ECO:0000256" key="2">
    <source>
        <dbReference type="ARBA" id="ARBA00005871"/>
    </source>
</evidence>
<evidence type="ECO:0000256" key="14">
    <source>
        <dbReference type="ARBA" id="ARBA00038790"/>
    </source>
</evidence>
<dbReference type="PROSITE" id="PS51986">
    <property type="entry name" value="GS_BETA_GRASP"/>
    <property type="match status" value="1"/>
</dbReference>
<dbReference type="Gene3D" id="3.30.590.10">
    <property type="entry name" value="Glutamine synthetase/guanido kinase, catalytic domain"/>
    <property type="match status" value="1"/>
</dbReference>
<evidence type="ECO:0000256" key="3">
    <source>
        <dbReference type="ARBA" id="ARBA00009897"/>
    </source>
</evidence>
<comment type="similarity">
    <text evidence="2">Belongs to the metallo-dependent hydrolases superfamily. ACMSD family.</text>
</comment>
<dbReference type="CDD" id="cd01292">
    <property type="entry name" value="metallo-dependent_hydrolases"/>
    <property type="match status" value="1"/>
</dbReference>
<dbReference type="GO" id="GO:0005737">
    <property type="term" value="C:cytoplasm"/>
    <property type="evidence" value="ECO:0007669"/>
    <property type="project" value="TreeGrafter"/>
</dbReference>
<dbReference type="GO" id="GO:0001760">
    <property type="term" value="F:aminocarboxymuconate-semialdehyde decarboxylase activity"/>
    <property type="evidence" value="ECO:0007669"/>
    <property type="project" value="UniProtKB-EC"/>
</dbReference>
<dbReference type="InterPro" id="IPR014746">
    <property type="entry name" value="Gln_synth/guanido_kin_cat_dom"/>
</dbReference>
<gene>
    <name evidence="21" type="ORF">HOLleu_34376</name>
</gene>
<dbReference type="SUPFAM" id="SSF51556">
    <property type="entry name" value="Metallo-dependent hydrolases"/>
    <property type="match status" value="1"/>
</dbReference>
<keyword evidence="7" id="KW-0479">Metal-binding</keyword>
<evidence type="ECO:0000259" key="20">
    <source>
        <dbReference type="PROSITE" id="PS51987"/>
    </source>
</evidence>
<evidence type="ECO:0000256" key="16">
    <source>
        <dbReference type="ARBA" id="ARBA00042675"/>
    </source>
</evidence>
<dbReference type="GO" id="GO:0016020">
    <property type="term" value="C:membrane"/>
    <property type="evidence" value="ECO:0007669"/>
    <property type="project" value="TreeGrafter"/>
</dbReference>
<keyword evidence="9" id="KW-0862">Zinc</keyword>
<comment type="function">
    <text evidence="13">May act as a component of the cytoskeleton or as a chaperone for the reorganization of intermediate filament proteins during terminal differentiation in the lens. Does not seem to have enzymatic activity.</text>
</comment>
<dbReference type="InterPro" id="IPR006680">
    <property type="entry name" value="Amidohydro-rel"/>
</dbReference>
<evidence type="ECO:0000256" key="4">
    <source>
        <dbReference type="ARBA" id="ARBA00011245"/>
    </source>
</evidence>
<evidence type="ECO:0000256" key="18">
    <source>
        <dbReference type="RuleBase" id="RU000384"/>
    </source>
</evidence>
<evidence type="ECO:0000256" key="6">
    <source>
        <dbReference type="ARBA" id="ARBA00021214"/>
    </source>
</evidence>
<evidence type="ECO:0000256" key="5">
    <source>
        <dbReference type="ARBA" id="ARBA00012365"/>
    </source>
</evidence>
<keyword evidence="22" id="KW-1185">Reference proteome</keyword>
<reference evidence="21" key="1">
    <citation type="submission" date="2021-10" db="EMBL/GenBank/DDBJ databases">
        <title>Tropical sea cucumber genome reveals ecological adaptation and Cuvierian tubules defense mechanism.</title>
        <authorList>
            <person name="Chen T."/>
        </authorList>
    </citation>
    <scope>NUCLEOTIDE SEQUENCE</scope>
    <source>
        <strain evidence="21">Nanhai2018</strain>
        <tissue evidence="21">Muscle</tissue>
    </source>
</reference>
<evidence type="ECO:0000256" key="15">
    <source>
        <dbReference type="ARBA" id="ARBA00039404"/>
    </source>
</evidence>
<dbReference type="PROSITE" id="PS51987">
    <property type="entry name" value="GS_CATALYTIC"/>
    <property type="match status" value="1"/>
</dbReference>
<comment type="similarity">
    <text evidence="3 17 18">Belongs to the glutamine synthetase family.</text>
</comment>
<organism evidence="21 22">
    <name type="scientific">Holothuria leucospilota</name>
    <name type="common">Black long sea cucumber</name>
    <name type="synonym">Mertensiothuria leucospilota</name>
    <dbReference type="NCBI Taxonomy" id="206669"/>
    <lineage>
        <taxon>Eukaryota</taxon>
        <taxon>Metazoa</taxon>
        <taxon>Echinodermata</taxon>
        <taxon>Eleutherozoa</taxon>
        <taxon>Echinozoa</taxon>
        <taxon>Holothuroidea</taxon>
        <taxon>Aspidochirotacea</taxon>
        <taxon>Aspidochirotida</taxon>
        <taxon>Holothuriidae</taxon>
        <taxon>Holothuria</taxon>
    </lineage>
</organism>
<evidence type="ECO:0000256" key="9">
    <source>
        <dbReference type="ARBA" id="ARBA00022833"/>
    </source>
</evidence>
<dbReference type="GO" id="GO:0006542">
    <property type="term" value="P:glutamine biosynthetic process"/>
    <property type="evidence" value="ECO:0007669"/>
    <property type="project" value="InterPro"/>
</dbReference>
<comment type="caution">
    <text evidence="21">The sequence shown here is derived from an EMBL/GenBank/DDBJ whole genome shotgun (WGS) entry which is preliminary data.</text>
</comment>
<protein>
    <recommendedName>
        <fullName evidence="6">2-amino-3-carboxymuconate-6-semialdehyde decarboxylase</fullName>
        <ecNumber evidence="5">4.1.1.45</ecNumber>
    </recommendedName>
    <alternativeName>
        <fullName evidence="16">Glutamate-ammonia ligase domain-containing protein 1</fullName>
    </alternativeName>
    <alternativeName>
        <fullName evidence="15">Lengsin</fullName>
    </alternativeName>
    <alternativeName>
        <fullName evidence="12">Picolinate carboxylase</fullName>
    </alternativeName>
</protein>
<evidence type="ECO:0000256" key="17">
    <source>
        <dbReference type="PROSITE-ProRule" id="PRU01330"/>
    </source>
</evidence>
<dbReference type="SMART" id="SM01230">
    <property type="entry name" value="Gln-synt_C"/>
    <property type="match status" value="1"/>
</dbReference>
<keyword evidence="8" id="KW-0210">Decarboxylase</keyword>
<dbReference type="OrthoDB" id="191270at2759"/>
<dbReference type="EMBL" id="JAIZAY010000018">
    <property type="protein sequence ID" value="KAJ8024463.1"/>
    <property type="molecule type" value="Genomic_DNA"/>
</dbReference>
<dbReference type="EC" id="4.1.1.45" evidence="5"/>
<evidence type="ECO:0000313" key="21">
    <source>
        <dbReference type="EMBL" id="KAJ8024463.1"/>
    </source>
</evidence>
<proteinExistence type="inferred from homology"/>
<dbReference type="Pfam" id="PF00120">
    <property type="entry name" value="Gln-synt_C"/>
    <property type="match status" value="1"/>
</dbReference>